<protein>
    <recommendedName>
        <fullName evidence="5">WD40 repeat-like protein</fullName>
    </recommendedName>
</protein>
<comment type="caution">
    <text evidence="3">The sequence shown here is derived from an EMBL/GenBank/DDBJ whole genome shotgun (WGS) entry which is preliminary data.</text>
</comment>
<evidence type="ECO:0000256" key="1">
    <source>
        <dbReference type="ARBA" id="ARBA00022574"/>
    </source>
</evidence>
<evidence type="ECO:0008006" key="5">
    <source>
        <dbReference type="Google" id="ProtNLM"/>
    </source>
</evidence>
<reference evidence="3" key="1">
    <citation type="submission" date="2021-03" db="EMBL/GenBank/DDBJ databases">
        <authorList>
            <person name="Tagirdzhanova G."/>
        </authorList>
    </citation>
    <scope>NUCLEOTIDE SEQUENCE</scope>
</reference>
<sequence length="396" mass="43293">MASETKPIHRSKLLTHPLGGGQAGVLRESGLIDNERGMYDAWSRGLTVHRVLNYRTKGKSPVELTNLIYDQILHSAILGFKTIGGGSGPNDKARVCIVREDGLGKPSPPFQAFRARTSLISSLSLSSSRILLVLGQNSSAGFVCTVDVPRDVDNVWDVQSLDGGLKPFSRSYWASAANPFSQATSFAIAASCGAIILNESQSGNQSWWKREFGERFLHPDTPAVMSVDWLSPHVVIKGCIDGGVRLWDIRSRGESRESRIQHPSQINHARRVDENTIVVAGLESQLCTYDLRFESDLATHGQVTRPFHRFPSYENVDLGHLATGFDVHGDLVAAVTDDGRIIIWDVKRGFELKQVRLGSAKPTGDAICVRFVDRGSVGKGLTLMAAAGVTIDEFAW</sequence>
<dbReference type="InterPro" id="IPR036322">
    <property type="entry name" value="WD40_repeat_dom_sf"/>
</dbReference>
<dbReference type="EMBL" id="CAJPDT010000014">
    <property type="protein sequence ID" value="CAF9915040.1"/>
    <property type="molecule type" value="Genomic_DNA"/>
</dbReference>
<dbReference type="GO" id="GO:0080008">
    <property type="term" value="C:Cul4-RING E3 ubiquitin ligase complex"/>
    <property type="evidence" value="ECO:0007669"/>
    <property type="project" value="TreeGrafter"/>
</dbReference>
<keyword evidence="1" id="KW-0853">WD repeat</keyword>
<dbReference type="InterPro" id="IPR052254">
    <property type="entry name" value="CUL4-DDB1_E3_ligase_receptor"/>
</dbReference>
<keyword evidence="4" id="KW-1185">Reference proteome</keyword>
<keyword evidence="2" id="KW-0677">Repeat</keyword>
<evidence type="ECO:0000313" key="4">
    <source>
        <dbReference type="Proteomes" id="UP000664534"/>
    </source>
</evidence>
<dbReference type="Gene3D" id="2.130.10.10">
    <property type="entry name" value="YVTN repeat-like/Quinoprotein amine dehydrogenase"/>
    <property type="match status" value="1"/>
</dbReference>
<evidence type="ECO:0000256" key="2">
    <source>
        <dbReference type="ARBA" id="ARBA00022737"/>
    </source>
</evidence>
<dbReference type="InterPro" id="IPR015943">
    <property type="entry name" value="WD40/YVTN_repeat-like_dom_sf"/>
</dbReference>
<dbReference type="Proteomes" id="UP000664534">
    <property type="component" value="Unassembled WGS sequence"/>
</dbReference>
<accession>A0A8H3IBW4</accession>
<dbReference type="PANTHER" id="PTHR44472:SF1">
    <property type="entry name" value="DDB1 AND CUL4 ASSOCIATED FACTOR 4"/>
    <property type="match status" value="1"/>
</dbReference>
<dbReference type="SUPFAM" id="SSF50978">
    <property type="entry name" value="WD40 repeat-like"/>
    <property type="match status" value="1"/>
</dbReference>
<gene>
    <name evidence="3" type="ORF">IMSHALPRED_002321</name>
</gene>
<name>A0A8H3IBW4_9LECA</name>
<organism evidence="3 4">
    <name type="scientific">Imshaugia aleurites</name>
    <dbReference type="NCBI Taxonomy" id="172621"/>
    <lineage>
        <taxon>Eukaryota</taxon>
        <taxon>Fungi</taxon>
        <taxon>Dikarya</taxon>
        <taxon>Ascomycota</taxon>
        <taxon>Pezizomycotina</taxon>
        <taxon>Lecanoromycetes</taxon>
        <taxon>OSLEUM clade</taxon>
        <taxon>Lecanoromycetidae</taxon>
        <taxon>Lecanorales</taxon>
        <taxon>Lecanorineae</taxon>
        <taxon>Parmeliaceae</taxon>
        <taxon>Imshaugia</taxon>
    </lineage>
</organism>
<proteinExistence type="predicted"/>
<dbReference type="AlphaFoldDB" id="A0A8H3IBW4"/>
<evidence type="ECO:0000313" key="3">
    <source>
        <dbReference type="EMBL" id="CAF9915040.1"/>
    </source>
</evidence>
<dbReference type="PANTHER" id="PTHR44472">
    <property type="entry name" value="DDB1- AND CUL4-ASSOCIATED FACTOR 4-RELATED"/>
    <property type="match status" value="1"/>
</dbReference>
<dbReference type="OrthoDB" id="128867at2759"/>